<evidence type="ECO:0000313" key="4">
    <source>
        <dbReference type="EMBL" id="QPC82776.1"/>
    </source>
</evidence>
<evidence type="ECO:0000256" key="1">
    <source>
        <dbReference type="ARBA" id="ARBA00022679"/>
    </source>
</evidence>
<evidence type="ECO:0000259" key="3">
    <source>
        <dbReference type="PROSITE" id="PS51186"/>
    </source>
</evidence>
<dbReference type="EMBL" id="CP062983">
    <property type="protein sequence ID" value="QPC82776.1"/>
    <property type="molecule type" value="Genomic_DNA"/>
</dbReference>
<dbReference type="Proteomes" id="UP000594468">
    <property type="component" value="Chromosome"/>
</dbReference>
<accession>A0A7S8E9C6</accession>
<dbReference type="Gene3D" id="3.40.630.30">
    <property type="match status" value="2"/>
</dbReference>
<name>A0A7S8E9C6_9CHLR</name>
<dbReference type="InterPro" id="IPR016181">
    <property type="entry name" value="Acyl_CoA_acyltransferase"/>
</dbReference>
<feature type="domain" description="N-acetyltransferase" evidence="3">
    <location>
        <begin position="134"/>
        <end position="283"/>
    </location>
</feature>
<keyword evidence="5" id="KW-1185">Reference proteome</keyword>
<protein>
    <submittedName>
        <fullName evidence="4">GNAT family N-acetyltransferase</fullName>
    </submittedName>
</protein>
<gene>
    <name evidence="4" type="ORF">G4Y79_24340</name>
</gene>
<dbReference type="InterPro" id="IPR000182">
    <property type="entry name" value="GNAT_dom"/>
</dbReference>
<feature type="domain" description="N-acetyltransferase" evidence="3">
    <location>
        <begin position="6"/>
        <end position="142"/>
    </location>
</feature>
<dbReference type="PROSITE" id="PS51186">
    <property type="entry name" value="GNAT"/>
    <property type="match status" value="2"/>
</dbReference>
<dbReference type="InterPro" id="IPR050680">
    <property type="entry name" value="YpeA/RimI_acetyltransf"/>
</dbReference>
<dbReference type="RefSeq" id="WP_195170845.1">
    <property type="nucleotide sequence ID" value="NZ_CP062983.1"/>
</dbReference>
<evidence type="ECO:0000256" key="2">
    <source>
        <dbReference type="ARBA" id="ARBA00023315"/>
    </source>
</evidence>
<proteinExistence type="predicted"/>
<evidence type="ECO:0000313" key="5">
    <source>
        <dbReference type="Proteomes" id="UP000594468"/>
    </source>
</evidence>
<dbReference type="AlphaFoldDB" id="A0A7S8E9C6"/>
<dbReference type="PANTHER" id="PTHR43420">
    <property type="entry name" value="ACETYLTRANSFERASE"/>
    <property type="match status" value="1"/>
</dbReference>
<dbReference type="CDD" id="cd04301">
    <property type="entry name" value="NAT_SF"/>
    <property type="match status" value="2"/>
</dbReference>
<keyword evidence="1 4" id="KW-0808">Transferase</keyword>
<dbReference type="SUPFAM" id="SSF55729">
    <property type="entry name" value="Acyl-CoA N-acyltransferases (Nat)"/>
    <property type="match status" value="2"/>
</dbReference>
<organism evidence="4 5">
    <name type="scientific">Phototrophicus methaneseepsis</name>
    <dbReference type="NCBI Taxonomy" id="2710758"/>
    <lineage>
        <taxon>Bacteria</taxon>
        <taxon>Bacillati</taxon>
        <taxon>Chloroflexota</taxon>
        <taxon>Candidatus Thermofontia</taxon>
        <taxon>Phototrophicales</taxon>
        <taxon>Phototrophicaceae</taxon>
        <taxon>Phototrophicus</taxon>
    </lineage>
</organism>
<dbReference type="GO" id="GO:0016747">
    <property type="term" value="F:acyltransferase activity, transferring groups other than amino-acyl groups"/>
    <property type="evidence" value="ECO:0007669"/>
    <property type="project" value="InterPro"/>
</dbReference>
<dbReference type="KEGG" id="pmet:G4Y79_24340"/>
<dbReference type="PANTHER" id="PTHR43420:SF47">
    <property type="entry name" value="N-ACETYLTRANSFERASE DOMAIN-CONTAINING PROTEIN"/>
    <property type="match status" value="1"/>
</dbReference>
<dbReference type="Pfam" id="PF00583">
    <property type="entry name" value="Acetyltransf_1"/>
    <property type="match status" value="2"/>
</dbReference>
<reference evidence="4 5" key="1">
    <citation type="submission" date="2020-02" db="EMBL/GenBank/DDBJ databases">
        <authorList>
            <person name="Zheng R.K."/>
            <person name="Sun C.M."/>
        </authorList>
    </citation>
    <scope>NUCLEOTIDE SEQUENCE [LARGE SCALE GENOMIC DNA]</scope>
    <source>
        <strain evidence="5">rifampicinis</strain>
    </source>
</reference>
<keyword evidence="2" id="KW-0012">Acyltransferase</keyword>
<sequence length="283" mass="31993">MPKITLEINPLQADIHVLRDGLTAYNVAKVPQLLDLPGGDVAIIARGPNKQVIGGAIGEYSWGWLYIDTLWVDRAYRTQGLGGQLLSAIEQYAYQQGIPASYLMTTSFQSKPFYEKRGYCCVGQNENRPRGHTMYFLQKELASVESVPEFEVQSPPHHNTLYWIDTQFKEGTADIAPLDNQKMAVFLRGDDDEVLGGLFGGVFWDWLDLRLVWIDQAYRGKGYARRLLQIAEDECRNMGVYGIVADTANFQSIDFYEAMGFNVFGTLANRPPGYESYLIQKHL</sequence>